<evidence type="ECO:0000313" key="3">
    <source>
        <dbReference type="Proteomes" id="UP000318017"/>
    </source>
</evidence>
<evidence type="ECO:0000256" key="1">
    <source>
        <dbReference type="SAM" id="MobiDB-lite"/>
    </source>
</evidence>
<keyword evidence="3" id="KW-1185">Reference proteome</keyword>
<sequence>MAGRAATAVKSKVPPKTRSGAKASSRVKAVKKAPLDGEAPKPRRRVKVESRTRLYWAVFNQDLKRVAMFEFDKKAEAEKRAAKLMSASGEEHIIQKIKATVAVT</sequence>
<feature type="region of interest" description="Disordered" evidence="1">
    <location>
        <begin position="1"/>
        <end position="44"/>
    </location>
</feature>
<dbReference type="EMBL" id="CP036298">
    <property type="protein sequence ID" value="QDV26232.1"/>
    <property type="molecule type" value="Genomic_DNA"/>
</dbReference>
<dbReference type="RefSeq" id="WP_145082224.1">
    <property type="nucleotide sequence ID" value="NZ_CP036298.1"/>
</dbReference>
<protein>
    <submittedName>
        <fullName evidence="2">Uncharacterized protein</fullName>
    </submittedName>
</protein>
<accession>A0A518GCA5</accession>
<feature type="compositionally biased region" description="Basic and acidic residues" evidence="1">
    <location>
        <begin position="33"/>
        <end position="44"/>
    </location>
</feature>
<dbReference type="KEGG" id="ahel:Q31a_46040"/>
<organism evidence="2 3">
    <name type="scientific">Aureliella helgolandensis</name>
    <dbReference type="NCBI Taxonomy" id="2527968"/>
    <lineage>
        <taxon>Bacteria</taxon>
        <taxon>Pseudomonadati</taxon>
        <taxon>Planctomycetota</taxon>
        <taxon>Planctomycetia</taxon>
        <taxon>Pirellulales</taxon>
        <taxon>Pirellulaceae</taxon>
        <taxon>Aureliella</taxon>
    </lineage>
</organism>
<dbReference type="OrthoDB" id="291437at2"/>
<proteinExistence type="predicted"/>
<dbReference type="AlphaFoldDB" id="A0A518GCA5"/>
<reference evidence="2 3" key="1">
    <citation type="submission" date="2019-02" db="EMBL/GenBank/DDBJ databases">
        <title>Deep-cultivation of Planctomycetes and their phenomic and genomic characterization uncovers novel biology.</title>
        <authorList>
            <person name="Wiegand S."/>
            <person name="Jogler M."/>
            <person name="Boedeker C."/>
            <person name="Pinto D."/>
            <person name="Vollmers J."/>
            <person name="Rivas-Marin E."/>
            <person name="Kohn T."/>
            <person name="Peeters S.H."/>
            <person name="Heuer A."/>
            <person name="Rast P."/>
            <person name="Oberbeckmann S."/>
            <person name="Bunk B."/>
            <person name="Jeske O."/>
            <person name="Meyerdierks A."/>
            <person name="Storesund J.E."/>
            <person name="Kallscheuer N."/>
            <person name="Luecker S."/>
            <person name="Lage O.M."/>
            <person name="Pohl T."/>
            <person name="Merkel B.J."/>
            <person name="Hornburger P."/>
            <person name="Mueller R.-W."/>
            <person name="Bruemmer F."/>
            <person name="Labrenz M."/>
            <person name="Spormann A.M."/>
            <person name="Op den Camp H."/>
            <person name="Overmann J."/>
            <person name="Amann R."/>
            <person name="Jetten M.S.M."/>
            <person name="Mascher T."/>
            <person name="Medema M.H."/>
            <person name="Devos D.P."/>
            <person name="Kaster A.-K."/>
            <person name="Ovreas L."/>
            <person name="Rohde M."/>
            <person name="Galperin M.Y."/>
            <person name="Jogler C."/>
        </authorList>
    </citation>
    <scope>NUCLEOTIDE SEQUENCE [LARGE SCALE GENOMIC DNA]</scope>
    <source>
        <strain evidence="2 3">Q31a</strain>
    </source>
</reference>
<evidence type="ECO:0000313" key="2">
    <source>
        <dbReference type="EMBL" id="QDV26232.1"/>
    </source>
</evidence>
<gene>
    <name evidence="2" type="ORF">Q31a_46040</name>
</gene>
<dbReference type="Proteomes" id="UP000318017">
    <property type="component" value="Chromosome"/>
</dbReference>
<name>A0A518GCA5_9BACT</name>